<evidence type="ECO:0000256" key="1">
    <source>
        <dbReference type="SAM" id="SignalP"/>
    </source>
</evidence>
<dbReference type="Proteomes" id="UP000661696">
    <property type="component" value="Unassembled WGS sequence"/>
</dbReference>
<keyword evidence="1" id="KW-0732">Signal</keyword>
<evidence type="ECO:0000313" key="3">
    <source>
        <dbReference type="Proteomes" id="UP000661696"/>
    </source>
</evidence>
<dbReference type="RefSeq" id="WP_202091288.1">
    <property type="nucleotide sequence ID" value="NZ_JAELVM010000002.1"/>
</dbReference>
<feature type="chain" id="PRO_5047525680" evidence="1">
    <location>
        <begin position="22"/>
        <end position="1583"/>
    </location>
</feature>
<protein>
    <submittedName>
        <fullName evidence="2">Uncharacterized protein</fullName>
    </submittedName>
</protein>
<comment type="caution">
    <text evidence="2">The sequence shown here is derived from an EMBL/GenBank/DDBJ whole genome shotgun (WGS) entry which is preliminary data.</text>
</comment>
<evidence type="ECO:0000313" key="2">
    <source>
        <dbReference type="EMBL" id="MBL1221537.1"/>
    </source>
</evidence>
<keyword evidence="3" id="KW-1185">Reference proteome</keyword>
<sequence>MKKIILPIVAAVSSIALHVHAQVGVNTEQPASTFDITAKNATGTTKNVDGLLIPRVDRERAQNMSAVPTSTLIYINSAATGTQTGTAINIDAAGYYYYNGTAWTKLTSAGSNNIYNTDGTLTGNRIVTQGANTLAFTGSAVNAFSVDGTTLSVDAANNRVGIGTNTPTAQLQLGNTTANRKIALYDNSNNDNQFYGFGVNDFLLRYQTDGAGADHGFFSGINATSSKELMRIKGNGNVGIGTSTPQKMFHVTGASQFGNEINVGGTATTAGSPGTAGQILTSAGAGAAPTWTTPAAVTSTNIYNADGTLTGNRIVTQGANTLAFNGTAVNAFSVDGGTLSVDAANDRVGIGKTAPQFLLDLGNQEGKKISLYNDSGSNFWGFGLGNNALDLYTANNKLMTLGTTNLGIGTSTPQKKLHVDGDLQITKELNVGGSGTVAGSAGTAGQILTSAGAGAAPTWTTPAVTTSTNIYNADGTLTGNRTVTQGTNTLAFSGTGNVGLGVANPAQKLSVIDGTNDNQYSGIASFLPANSTQGIGIGWAGIRKIGTQTNSDFNIDAAGTGNIALQTQATGNVGIGTAAPSAKLHVNGTAQFNNEIKVGGAGNAGTAGQILTSSGAGAAPTWTTPAAVTSTNIYNADGTLTGNRIVTQGANTLAFNSTVVNAFSVDGGTLSVDAANDRVGIGTSTPGNKLVVRGTNSQPAAGVPTNNAPLRIDGGTDHGLDIGPFSQSPWGSFINSVQLSNGNGMPLVLNSVGGNVGVGTTAPQKKLHVDGDLQVTKELNVGGTGSTAGSAGTAGQVLTSSGAGAAPTWTTPAVPTSTNIYNADGTLTGNRIVTQGANTLAFSGTGNVGLGVANPAQKLSVIDGTNDNQYSGIASFLPANSTQGIGIGWAGIRKIGTQTNSDFNIDAAGTGNIALQTQATGNVGIGTTTPSAKLHVNGTAQFNNEIKVGGAGNAGTAGQILTSAGAGAAPTWTTPAVAASTNIYNADGTLTGNRIVTQGANTLAFNGTAVNAFSVDGTTLSVDALNNKVGIGTTTPHGQLQFASVLDNRKVVLYESANNDNQYAGFGIGASLLRYQVGETGSDHGFFAGTGATTSNELMRIKGNGNVGIGTSTPNSKLTVTGGYTSSLTAGTPNTSAVTKMEAASGGQKIDFGFLNYSPYAAYISSADANSNGLPLALNTTGGNVGIGTSTPWNTLHVNGSIQLTKELSLGGTANSTGNAGTAGQILTSAGAGAAPTWTTPAVVTSTNIYNADGTLTGNRTVNQGANTLAFTGGGNVGMGTSAPDQKLSVVGGNDATPQSGIASFLPSNTTQGVGIGWSGIQKIGSMTNADLTVDAKGTGNISMQTATGVTGNVGIGTTAPSAKLHVNGTAQFNNEIKVGTAGNAGTTGQVLMSNGTGAAPKWGTIADVTPTSTGSVLVVDGKFIIAQEISVQMTGDFTSTGAAPVAIGNLTNEIIDNENRFNGTASGNSFTVSANGTYQLTMNASLTDVTTDLNPVIGIFDDTANQWVARVNDQYKSTGSPGVPKLQTYTLIVAFPLVTSHTYSFRQATPTGTITVKSHSTAYTTPDNITAPFTQMSLKRLK</sequence>
<gene>
    <name evidence="2" type="ORF">JET18_11845</name>
</gene>
<feature type="signal peptide" evidence="1">
    <location>
        <begin position="1"/>
        <end position="21"/>
    </location>
</feature>
<name>A0ABS1QGU2_9FLAO</name>
<accession>A0ABS1QGU2</accession>
<organism evidence="2 3">
    <name type="scientific">Chryseobacterium endalhagicum</name>
    <dbReference type="NCBI Taxonomy" id="2797638"/>
    <lineage>
        <taxon>Bacteria</taxon>
        <taxon>Pseudomonadati</taxon>
        <taxon>Bacteroidota</taxon>
        <taxon>Flavobacteriia</taxon>
        <taxon>Flavobacteriales</taxon>
        <taxon>Weeksellaceae</taxon>
        <taxon>Chryseobacterium group</taxon>
        <taxon>Chryseobacterium</taxon>
    </lineage>
</organism>
<reference evidence="2 3" key="1">
    <citation type="submission" date="2020-12" db="EMBL/GenBank/DDBJ databases">
        <title>Chryseobacterium endoalhailicus sp. nov., isolated from seed of leguminous plant.</title>
        <authorList>
            <person name="Zhang X."/>
        </authorList>
    </citation>
    <scope>NUCLEOTIDE SEQUENCE [LARGE SCALE GENOMIC DNA]</scope>
    <source>
        <strain evidence="2 3">L7</strain>
    </source>
</reference>
<dbReference type="EMBL" id="JAELVM010000002">
    <property type="protein sequence ID" value="MBL1221537.1"/>
    <property type="molecule type" value="Genomic_DNA"/>
</dbReference>
<proteinExistence type="predicted"/>